<name>A0ACC0AIF2_CATRO</name>
<accession>A0ACC0AIF2</accession>
<comment type="caution">
    <text evidence="1">The sequence shown here is derived from an EMBL/GenBank/DDBJ whole genome shotgun (WGS) entry which is preliminary data.</text>
</comment>
<dbReference type="Proteomes" id="UP001060085">
    <property type="component" value="Linkage Group LG06"/>
</dbReference>
<organism evidence="1 2">
    <name type="scientific">Catharanthus roseus</name>
    <name type="common">Madagascar periwinkle</name>
    <name type="synonym">Vinca rosea</name>
    <dbReference type="NCBI Taxonomy" id="4058"/>
    <lineage>
        <taxon>Eukaryota</taxon>
        <taxon>Viridiplantae</taxon>
        <taxon>Streptophyta</taxon>
        <taxon>Embryophyta</taxon>
        <taxon>Tracheophyta</taxon>
        <taxon>Spermatophyta</taxon>
        <taxon>Magnoliopsida</taxon>
        <taxon>eudicotyledons</taxon>
        <taxon>Gunneridae</taxon>
        <taxon>Pentapetalae</taxon>
        <taxon>asterids</taxon>
        <taxon>lamiids</taxon>
        <taxon>Gentianales</taxon>
        <taxon>Apocynaceae</taxon>
        <taxon>Rauvolfioideae</taxon>
        <taxon>Vinceae</taxon>
        <taxon>Catharanthinae</taxon>
        <taxon>Catharanthus</taxon>
    </lineage>
</organism>
<dbReference type="EMBL" id="CM044706">
    <property type="protein sequence ID" value="KAI5660232.1"/>
    <property type="molecule type" value="Genomic_DNA"/>
</dbReference>
<protein>
    <submittedName>
        <fullName evidence="1">Uncharacterized protein</fullName>
    </submittedName>
</protein>
<evidence type="ECO:0000313" key="1">
    <source>
        <dbReference type="EMBL" id="KAI5660232.1"/>
    </source>
</evidence>
<evidence type="ECO:0000313" key="2">
    <source>
        <dbReference type="Proteomes" id="UP001060085"/>
    </source>
</evidence>
<proteinExistence type="predicted"/>
<gene>
    <name evidence="1" type="ORF">M9H77_29025</name>
</gene>
<sequence length="271" mass="29961">MPSAYIARLYMAALGDARQIGGALVIVQAWAWSRIPVLWPQLMTDVQADLLAPLGAIWDQLDFMPSDQHIPDACDTCLDLNRIQLRGNDNTYWGTQHASHVEVWHQWRLHIRDGPTLAVEEPPSSPSQMAVFAKKVQTIIRRCMRGEGSGGGHPPVDPFDSPNLDILSFSLGLTPPSQSLPGRSGTLRAPPPPGLEFVPFHSPHHTYLEFLSFRAPPPPGTTDSSTSYQPISQASSSDKEERTDDTDDVQYLGFGHRVGKKTTRFTSSDWP</sequence>
<keyword evidence="2" id="KW-1185">Reference proteome</keyword>
<reference evidence="2" key="1">
    <citation type="journal article" date="2023" name="Nat. Plants">
        <title>Single-cell RNA sequencing provides a high-resolution roadmap for understanding the multicellular compartmentation of specialized metabolism.</title>
        <authorList>
            <person name="Sun S."/>
            <person name="Shen X."/>
            <person name="Li Y."/>
            <person name="Li Y."/>
            <person name="Wang S."/>
            <person name="Li R."/>
            <person name="Zhang H."/>
            <person name="Shen G."/>
            <person name="Guo B."/>
            <person name="Wei J."/>
            <person name="Xu J."/>
            <person name="St-Pierre B."/>
            <person name="Chen S."/>
            <person name="Sun C."/>
        </authorList>
    </citation>
    <scope>NUCLEOTIDE SEQUENCE [LARGE SCALE GENOMIC DNA]</scope>
</reference>